<protein>
    <submittedName>
        <fullName evidence="1">Uncharacterized protein</fullName>
    </submittedName>
</protein>
<gene>
    <name evidence="1" type="ORF">PXEA_LOCUS12841</name>
</gene>
<comment type="caution">
    <text evidence="1">The sequence shown here is derived from an EMBL/GenBank/DDBJ whole genome shotgun (WGS) entry which is preliminary data.</text>
</comment>
<sequence>MGYSLCEVGLEDTVTCAAAPKPWRLFKTVPKIVSSRHARDSTVDFSPLDPPIPHFELCSSMADLAPKLDQPSTLTLSLSHPSASELHANLSSLIQSANLADVCFYALSNYVRFCCHFSGPTEQLSLHQSIHLETFISRRLQQHRQGANFASIKRNIPRPQSNHMIHTLPRAADMKDLSGLLWGQLHSVDSGRPNLRIAERGWPNWPSHMNFEACLYLTRSTAHPHTISMGRGYRTTLDNRGVSSPEFRLR</sequence>
<accession>A0A448WSX3</accession>
<reference evidence="1" key="1">
    <citation type="submission" date="2018-11" db="EMBL/GenBank/DDBJ databases">
        <authorList>
            <consortium name="Pathogen Informatics"/>
        </authorList>
    </citation>
    <scope>NUCLEOTIDE SEQUENCE</scope>
</reference>
<organism evidence="1 2">
    <name type="scientific">Protopolystoma xenopodis</name>
    <dbReference type="NCBI Taxonomy" id="117903"/>
    <lineage>
        <taxon>Eukaryota</taxon>
        <taxon>Metazoa</taxon>
        <taxon>Spiralia</taxon>
        <taxon>Lophotrochozoa</taxon>
        <taxon>Platyhelminthes</taxon>
        <taxon>Monogenea</taxon>
        <taxon>Polyopisthocotylea</taxon>
        <taxon>Polystomatidea</taxon>
        <taxon>Polystomatidae</taxon>
        <taxon>Protopolystoma</taxon>
    </lineage>
</organism>
<evidence type="ECO:0000313" key="1">
    <source>
        <dbReference type="EMBL" id="VEL19401.1"/>
    </source>
</evidence>
<dbReference type="EMBL" id="CAAALY010041431">
    <property type="protein sequence ID" value="VEL19401.1"/>
    <property type="molecule type" value="Genomic_DNA"/>
</dbReference>
<dbReference type="Proteomes" id="UP000784294">
    <property type="component" value="Unassembled WGS sequence"/>
</dbReference>
<dbReference type="AlphaFoldDB" id="A0A448WSX3"/>
<evidence type="ECO:0000313" key="2">
    <source>
        <dbReference type="Proteomes" id="UP000784294"/>
    </source>
</evidence>
<keyword evidence="2" id="KW-1185">Reference proteome</keyword>
<name>A0A448WSX3_9PLAT</name>
<proteinExistence type="predicted"/>